<accession>A0A4D9DQV0</accession>
<reference evidence="1 2" key="2">
    <citation type="submission" date="2019-04" db="EMBL/GenBank/DDBJ databases">
        <title>The genome sequence of big-headed turtle.</title>
        <authorList>
            <person name="Gong S."/>
        </authorList>
    </citation>
    <scope>NUCLEOTIDE SEQUENCE [LARGE SCALE GENOMIC DNA]</scope>
    <source>
        <strain evidence="1">DO16091913</strain>
        <tissue evidence="1">Muscle</tissue>
    </source>
</reference>
<reference evidence="1 2" key="1">
    <citation type="submission" date="2019-04" db="EMBL/GenBank/DDBJ databases">
        <title>Draft genome of the big-headed turtle Platysternon megacephalum.</title>
        <authorList>
            <person name="Gong S."/>
        </authorList>
    </citation>
    <scope>NUCLEOTIDE SEQUENCE [LARGE SCALE GENOMIC DNA]</scope>
    <source>
        <strain evidence="1">DO16091913</strain>
        <tissue evidence="1">Muscle</tissue>
    </source>
</reference>
<proteinExistence type="predicted"/>
<name>A0A4D9DQV0_9SAUR</name>
<evidence type="ECO:0000313" key="1">
    <source>
        <dbReference type="EMBL" id="TFJ97779.1"/>
    </source>
</evidence>
<dbReference type="EMBL" id="QXTE01000461">
    <property type="protein sequence ID" value="TFJ97779.1"/>
    <property type="molecule type" value="Genomic_DNA"/>
</dbReference>
<gene>
    <name evidence="1" type="ORF">DR999_PMT20358</name>
</gene>
<keyword evidence="2" id="KW-1185">Reference proteome</keyword>
<comment type="caution">
    <text evidence="1">The sequence shown here is derived from an EMBL/GenBank/DDBJ whole genome shotgun (WGS) entry which is preliminary data.</text>
</comment>
<evidence type="ECO:0000313" key="2">
    <source>
        <dbReference type="Proteomes" id="UP000297703"/>
    </source>
</evidence>
<organism evidence="1 2">
    <name type="scientific">Platysternon megacephalum</name>
    <name type="common">big-headed turtle</name>
    <dbReference type="NCBI Taxonomy" id="55544"/>
    <lineage>
        <taxon>Eukaryota</taxon>
        <taxon>Metazoa</taxon>
        <taxon>Chordata</taxon>
        <taxon>Craniata</taxon>
        <taxon>Vertebrata</taxon>
        <taxon>Euteleostomi</taxon>
        <taxon>Archelosauria</taxon>
        <taxon>Testudinata</taxon>
        <taxon>Testudines</taxon>
        <taxon>Cryptodira</taxon>
        <taxon>Durocryptodira</taxon>
        <taxon>Testudinoidea</taxon>
        <taxon>Platysternidae</taxon>
        <taxon>Platysternon</taxon>
    </lineage>
</organism>
<sequence length="110" mass="12700">MVVVRIQQARPNSGGNKEQRHQQFMSMMRSQVLVFWGLSTEALKFLPFSTRKMPSAVHKLILATFLQNGEHLPSDQQQQQRSETSPILFHASTSMRRNLRWVLALCYDVA</sequence>
<dbReference type="AlphaFoldDB" id="A0A4D9DQV0"/>
<protein>
    <submittedName>
        <fullName evidence="1">Butyrophilin subfamily 3 member A2</fullName>
    </submittedName>
</protein>
<dbReference type="Proteomes" id="UP000297703">
    <property type="component" value="Unassembled WGS sequence"/>
</dbReference>